<dbReference type="Proteomes" id="UP000658202">
    <property type="component" value="Unassembled WGS sequence"/>
</dbReference>
<keyword evidence="3" id="KW-1185">Reference proteome</keyword>
<evidence type="ECO:0000313" key="3">
    <source>
        <dbReference type="Proteomes" id="UP000658202"/>
    </source>
</evidence>
<feature type="compositionally biased region" description="Basic and acidic residues" evidence="1">
    <location>
        <begin position="1"/>
        <end position="25"/>
    </location>
</feature>
<evidence type="ECO:0000313" key="2">
    <source>
        <dbReference type="EMBL" id="GGG53729.1"/>
    </source>
</evidence>
<accession>A0ABQ1X0R8</accession>
<evidence type="ECO:0000256" key="1">
    <source>
        <dbReference type="SAM" id="MobiDB-lite"/>
    </source>
</evidence>
<organism evidence="2 3">
    <name type="scientific">Epilithonimonas arachidiradicis</name>
    <dbReference type="NCBI Taxonomy" id="1617282"/>
    <lineage>
        <taxon>Bacteria</taxon>
        <taxon>Pseudomonadati</taxon>
        <taxon>Bacteroidota</taxon>
        <taxon>Flavobacteriia</taxon>
        <taxon>Flavobacteriales</taxon>
        <taxon>Weeksellaceae</taxon>
        <taxon>Chryseobacterium group</taxon>
        <taxon>Epilithonimonas</taxon>
    </lineage>
</organism>
<proteinExistence type="predicted"/>
<protein>
    <submittedName>
        <fullName evidence="2">Uncharacterized protein</fullName>
    </submittedName>
</protein>
<dbReference type="EMBL" id="BMCW01000002">
    <property type="protein sequence ID" value="GGG53729.1"/>
    <property type="molecule type" value="Genomic_DNA"/>
</dbReference>
<gene>
    <name evidence="2" type="ORF">GCM10007332_14230</name>
</gene>
<sequence length="59" mass="7416">MRDRKFYQRQDSHKYDDQGDHDRQNRSANEFLKHNFLIINYELLMINENIVYFHKQIDN</sequence>
<name>A0ABQ1X0R8_9FLAO</name>
<reference evidence="3" key="1">
    <citation type="journal article" date="2019" name="Int. J. Syst. Evol. Microbiol.">
        <title>The Global Catalogue of Microorganisms (GCM) 10K type strain sequencing project: providing services to taxonomists for standard genome sequencing and annotation.</title>
        <authorList>
            <consortium name="The Broad Institute Genomics Platform"/>
            <consortium name="The Broad Institute Genome Sequencing Center for Infectious Disease"/>
            <person name="Wu L."/>
            <person name="Ma J."/>
        </authorList>
    </citation>
    <scope>NUCLEOTIDE SEQUENCE [LARGE SCALE GENOMIC DNA]</scope>
    <source>
        <strain evidence="3">CCM 8490</strain>
    </source>
</reference>
<comment type="caution">
    <text evidence="2">The sequence shown here is derived from an EMBL/GenBank/DDBJ whole genome shotgun (WGS) entry which is preliminary data.</text>
</comment>
<feature type="region of interest" description="Disordered" evidence="1">
    <location>
        <begin position="1"/>
        <end position="26"/>
    </location>
</feature>